<accession>A0AAD2CFZ3</accession>
<protein>
    <submittedName>
        <fullName evidence="2">Uncharacterized protein</fullName>
    </submittedName>
</protein>
<feature type="region of interest" description="Disordered" evidence="1">
    <location>
        <begin position="129"/>
        <end position="149"/>
    </location>
</feature>
<gene>
    <name evidence="2" type="ORF">CYCCA115_LOCUS1348</name>
</gene>
<evidence type="ECO:0000313" key="2">
    <source>
        <dbReference type="EMBL" id="CAJ1927758.1"/>
    </source>
</evidence>
<dbReference type="EMBL" id="CAKOGP040000025">
    <property type="protein sequence ID" value="CAJ1927758.1"/>
    <property type="molecule type" value="Genomic_DNA"/>
</dbReference>
<reference evidence="2" key="1">
    <citation type="submission" date="2023-08" db="EMBL/GenBank/DDBJ databases">
        <authorList>
            <person name="Audoor S."/>
            <person name="Bilcke G."/>
        </authorList>
    </citation>
    <scope>NUCLEOTIDE SEQUENCE</scope>
</reference>
<evidence type="ECO:0000313" key="3">
    <source>
        <dbReference type="Proteomes" id="UP001295423"/>
    </source>
</evidence>
<feature type="compositionally biased region" description="Basic and acidic residues" evidence="1">
    <location>
        <begin position="136"/>
        <end position="149"/>
    </location>
</feature>
<organism evidence="2 3">
    <name type="scientific">Cylindrotheca closterium</name>
    <dbReference type="NCBI Taxonomy" id="2856"/>
    <lineage>
        <taxon>Eukaryota</taxon>
        <taxon>Sar</taxon>
        <taxon>Stramenopiles</taxon>
        <taxon>Ochrophyta</taxon>
        <taxon>Bacillariophyta</taxon>
        <taxon>Bacillariophyceae</taxon>
        <taxon>Bacillariophycidae</taxon>
        <taxon>Bacillariales</taxon>
        <taxon>Bacillariaceae</taxon>
        <taxon>Cylindrotheca</taxon>
    </lineage>
</organism>
<keyword evidence="3" id="KW-1185">Reference proteome</keyword>
<dbReference type="AlphaFoldDB" id="A0AAD2CFZ3"/>
<name>A0AAD2CFZ3_9STRA</name>
<comment type="caution">
    <text evidence="2">The sequence shown here is derived from an EMBL/GenBank/DDBJ whole genome shotgun (WGS) entry which is preliminary data.</text>
</comment>
<proteinExistence type="predicted"/>
<dbReference type="Proteomes" id="UP001295423">
    <property type="component" value="Unassembled WGS sequence"/>
</dbReference>
<sequence length="163" mass="17568">MTTGGDGQPGVLSRRRFASAGVGIVSGAFGFLQSSLAIPLITVDEFGVILRDSPLSVQIVEFAGPKAETITVKLVDGTTFGLKDIVESSTDPRSPLKVAASCRESGVKTKFVDLESLLTKTPKKKLYTNQRVQDAQAKEKAKAERIRQDEEDRLAAVAKMEQD</sequence>
<evidence type="ECO:0000256" key="1">
    <source>
        <dbReference type="SAM" id="MobiDB-lite"/>
    </source>
</evidence>